<gene>
    <name evidence="4" type="primary">uppS</name>
    <name evidence="4" type="ORF">K1J50_07420</name>
</gene>
<evidence type="ECO:0000256" key="3">
    <source>
        <dbReference type="SAM" id="MobiDB-lite"/>
    </source>
</evidence>
<keyword evidence="5" id="KW-1185">Reference proteome</keyword>
<dbReference type="InterPro" id="IPR001441">
    <property type="entry name" value="UPP_synth-like"/>
</dbReference>
<dbReference type="Pfam" id="PF01255">
    <property type="entry name" value="Prenyltransf"/>
    <property type="match status" value="1"/>
</dbReference>
<feature type="binding site" evidence="2">
    <location>
        <position position="198"/>
    </location>
    <ligand>
        <name>substrate</name>
    </ligand>
</feature>
<comment type="similarity">
    <text evidence="2">Belongs to the UPP synthase family.</text>
</comment>
<feature type="binding site" evidence="2">
    <location>
        <begin position="75"/>
        <end position="77"/>
    </location>
    <ligand>
        <name>substrate</name>
    </ligand>
</feature>
<feature type="binding site" evidence="2">
    <location>
        <begin position="31"/>
        <end position="34"/>
    </location>
    <ligand>
        <name>substrate</name>
    </ligand>
</feature>
<dbReference type="Proteomes" id="UP001519924">
    <property type="component" value="Unassembled WGS sequence"/>
</dbReference>
<feature type="binding site" evidence="2">
    <location>
        <position position="81"/>
    </location>
    <ligand>
        <name>substrate</name>
    </ligand>
</feature>
<dbReference type="NCBIfam" id="TIGR00055">
    <property type="entry name" value="uppS"/>
    <property type="match status" value="1"/>
</dbReference>
<dbReference type="PROSITE" id="PS01066">
    <property type="entry name" value="UPP_SYNTHASE"/>
    <property type="match status" value="1"/>
</dbReference>
<dbReference type="EMBL" id="JAHZUY010000013">
    <property type="protein sequence ID" value="MBW8269315.1"/>
    <property type="molecule type" value="Genomic_DNA"/>
</dbReference>
<feature type="binding site" evidence="2">
    <location>
        <position position="35"/>
    </location>
    <ligand>
        <name>substrate</name>
    </ligand>
</feature>
<proteinExistence type="inferred from homology"/>
<feature type="binding site" evidence="2">
    <location>
        <begin position="204"/>
        <end position="206"/>
    </location>
    <ligand>
        <name>substrate</name>
    </ligand>
</feature>
<comment type="caution">
    <text evidence="4">The sequence shown here is derived from an EMBL/GenBank/DDBJ whole genome shotgun (WGS) entry which is preliminary data.</text>
</comment>
<feature type="region of interest" description="Disordered" evidence="3">
    <location>
        <begin position="248"/>
        <end position="281"/>
    </location>
</feature>
<evidence type="ECO:0000313" key="5">
    <source>
        <dbReference type="Proteomes" id="UP001519924"/>
    </source>
</evidence>
<comment type="function">
    <text evidence="2">Catalyzes the condensation of isopentenyl diphosphate (IPP) with allylic pyrophosphates generating different type of terpenoids.</text>
</comment>
<keyword evidence="2" id="KW-0460">Magnesium</keyword>
<dbReference type="Gene3D" id="3.40.1180.10">
    <property type="entry name" value="Decaprenyl diphosphate synthase-like"/>
    <property type="match status" value="1"/>
</dbReference>
<comment type="subunit">
    <text evidence="2">Homodimer.</text>
</comment>
<protein>
    <recommendedName>
        <fullName evidence="2">Isoprenyl transferase</fullName>
        <ecNumber evidence="2">2.5.1.-</ecNumber>
    </recommendedName>
</protein>
<feature type="region of interest" description="Disordered" evidence="3">
    <location>
        <begin position="1"/>
        <end position="24"/>
    </location>
</feature>
<comment type="caution">
    <text evidence="2">Lacks conserved residue(s) required for the propagation of feature annotation.</text>
</comment>
<accession>A0ABS7F109</accession>
<feature type="binding site" evidence="2">
    <location>
        <position position="47"/>
    </location>
    <ligand>
        <name>substrate</name>
    </ligand>
</feature>
<organism evidence="4 5">
    <name type="scientific">Caldovatus aquaticus</name>
    <dbReference type="NCBI Taxonomy" id="2865671"/>
    <lineage>
        <taxon>Bacteria</taxon>
        <taxon>Pseudomonadati</taxon>
        <taxon>Pseudomonadota</taxon>
        <taxon>Alphaproteobacteria</taxon>
        <taxon>Acetobacterales</taxon>
        <taxon>Roseomonadaceae</taxon>
        <taxon>Caldovatus</taxon>
    </lineage>
</organism>
<evidence type="ECO:0000313" key="4">
    <source>
        <dbReference type="EMBL" id="MBW8269315.1"/>
    </source>
</evidence>
<feature type="binding site" evidence="2">
    <location>
        <position position="217"/>
    </location>
    <ligand>
        <name>Mg(2+)</name>
        <dbReference type="ChEBI" id="CHEBI:18420"/>
    </ligand>
</feature>
<name>A0ABS7F109_9PROT</name>
<evidence type="ECO:0000256" key="2">
    <source>
        <dbReference type="HAMAP-Rule" id="MF_01139"/>
    </source>
</evidence>
<dbReference type="EC" id="2.5.1.-" evidence="2"/>
<feature type="compositionally biased region" description="Pro residues" evidence="3">
    <location>
        <begin position="261"/>
        <end position="274"/>
    </location>
</feature>
<feature type="compositionally biased region" description="Low complexity" evidence="3">
    <location>
        <begin position="250"/>
        <end position="260"/>
    </location>
</feature>
<dbReference type="PANTHER" id="PTHR10291">
    <property type="entry name" value="DEHYDRODOLICHYL DIPHOSPHATE SYNTHASE FAMILY MEMBER"/>
    <property type="match status" value="1"/>
</dbReference>
<keyword evidence="2" id="KW-0479">Metal-binding</keyword>
<dbReference type="SUPFAM" id="SSF64005">
    <property type="entry name" value="Undecaprenyl diphosphate synthase"/>
    <property type="match status" value="1"/>
</dbReference>
<dbReference type="GO" id="GO:0008834">
    <property type="term" value="F:ditrans,polycis-undecaprenyl-diphosphate synthase [(2E,6E)-farnesyl-diphosphate specific] activity"/>
    <property type="evidence" value="ECO:0007669"/>
    <property type="project" value="UniProtKB-EC"/>
</dbReference>
<feature type="active site" description="Proton acceptor" evidence="2">
    <location>
        <position position="78"/>
    </location>
</feature>
<reference evidence="4 5" key="1">
    <citation type="submission" date="2021-08" db="EMBL/GenBank/DDBJ databases">
        <title>Caldovatus sediminis gen. nov., sp. nov., a moderately thermophilic bacterium isolated from a hot spring.</title>
        <authorList>
            <person name="Hu C.-J."/>
            <person name="Li W.-J."/>
            <person name="Xian W.-D."/>
        </authorList>
    </citation>
    <scope>NUCLEOTIDE SEQUENCE [LARGE SCALE GENOMIC DNA]</scope>
    <source>
        <strain evidence="4 5">SYSU G05006</strain>
    </source>
</reference>
<feature type="active site" evidence="2">
    <location>
        <position position="30"/>
    </location>
</feature>
<comment type="cofactor">
    <cofactor evidence="2">
        <name>Mg(2+)</name>
        <dbReference type="ChEBI" id="CHEBI:18420"/>
    </cofactor>
    <text evidence="2">Binds 2 magnesium ions per subunit.</text>
</comment>
<feature type="binding site" evidence="2">
    <location>
        <position position="30"/>
    </location>
    <ligand>
        <name>Mg(2+)</name>
        <dbReference type="ChEBI" id="CHEBI:18420"/>
    </ligand>
</feature>
<dbReference type="HAMAP" id="MF_01139">
    <property type="entry name" value="ISPT"/>
    <property type="match status" value="1"/>
</dbReference>
<dbReference type="InterPro" id="IPR018520">
    <property type="entry name" value="UPP_synth-like_CS"/>
</dbReference>
<keyword evidence="1 2" id="KW-0808">Transferase</keyword>
<feature type="compositionally biased region" description="Low complexity" evidence="3">
    <location>
        <begin position="7"/>
        <end position="17"/>
    </location>
</feature>
<dbReference type="PANTHER" id="PTHR10291:SF0">
    <property type="entry name" value="DEHYDRODOLICHYL DIPHOSPHATE SYNTHASE 2"/>
    <property type="match status" value="1"/>
</dbReference>
<sequence>MADGLSGAARPGPAAEEAPPPPAHVGIIMDGNRRWAEARGLPVSLGHRAGAEAARRTIEAAGRMGISWLTLFAFSSENWRRPAEEVSALTGLLRLYLRSEVATLVKEGVRLRVIGEHDRFGPDLARAIEAAEAATAGGTRLNLTVALSYGGRAEILAAARAVARAARSGTLDPEALDETAFARFLHTAGMPDPDLIIRTSGEQRLSNFLLWQAAYAEFVFTEVLWPDFGPADLARAVAEFHRRERRYGLRRGPAPAGGASPAPPAEGGPPPEAMPPAAVAG</sequence>
<dbReference type="InterPro" id="IPR036424">
    <property type="entry name" value="UPP_synth-like_sf"/>
</dbReference>
<feature type="binding site" evidence="2">
    <location>
        <position position="79"/>
    </location>
    <ligand>
        <name>substrate</name>
    </ligand>
</feature>
<dbReference type="CDD" id="cd00475">
    <property type="entry name" value="Cis_IPPS"/>
    <property type="match status" value="1"/>
</dbReference>
<evidence type="ECO:0000256" key="1">
    <source>
        <dbReference type="ARBA" id="ARBA00022679"/>
    </source>
</evidence>